<dbReference type="InterPro" id="IPR006860">
    <property type="entry name" value="FecR"/>
</dbReference>
<dbReference type="Proteomes" id="UP000609726">
    <property type="component" value="Unassembled WGS sequence"/>
</dbReference>
<dbReference type="PANTHER" id="PTHR38731">
    <property type="entry name" value="LIPL45-RELATED LIPOPROTEIN-RELATED"/>
    <property type="match status" value="1"/>
</dbReference>
<accession>A0ABX0P3Q3</accession>
<reference evidence="2 3" key="1">
    <citation type="submission" date="2019-10" db="EMBL/GenBank/DDBJ databases">
        <title>Taxonomy of Antarctic Massilia spp.: description of Massilia rubra sp. nov., Massilia aquatica sp. nov., Massilia mucilaginosa sp. nov., Massilia frigida sp. nov. isolated from streams, lakes and regoliths.</title>
        <authorList>
            <person name="Holochova P."/>
            <person name="Sedlacek I."/>
            <person name="Kralova S."/>
            <person name="Maslanova I."/>
            <person name="Busse H.-J."/>
            <person name="Stankova E."/>
            <person name="Vrbovska V."/>
            <person name="Kovarovic V."/>
            <person name="Bartak M."/>
            <person name="Svec P."/>
            <person name="Pantucek R."/>
        </authorList>
    </citation>
    <scope>NUCLEOTIDE SEQUENCE [LARGE SCALE GENOMIC DNA]</scope>
    <source>
        <strain evidence="2 3">CCM 8733</strain>
    </source>
</reference>
<gene>
    <name evidence="2" type="ORF">F2P45_31190</name>
</gene>
<dbReference type="Pfam" id="PF04773">
    <property type="entry name" value="FecR"/>
    <property type="match status" value="1"/>
</dbReference>
<dbReference type="EMBL" id="WHJH01000073">
    <property type="protein sequence ID" value="NHZ93440.1"/>
    <property type="molecule type" value="Genomic_DNA"/>
</dbReference>
<evidence type="ECO:0000259" key="1">
    <source>
        <dbReference type="Pfam" id="PF04773"/>
    </source>
</evidence>
<organism evidence="2 3">
    <name type="scientific">Massilia mucilaginosa</name>
    <dbReference type="NCBI Taxonomy" id="2609282"/>
    <lineage>
        <taxon>Bacteria</taxon>
        <taxon>Pseudomonadati</taxon>
        <taxon>Pseudomonadota</taxon>
        <taxon>Betaproteobacteria</taxon>
        <taxon>Burkholderiales</taxon>
        <taxon>Oxalobacteraceae</taxon>
        <taxon>Telluria group</taxon>
        <taxon>Massilia</taxon>
    </lineage>
</organism>
<evidence type="ECO:0000313" key="3">
    <source>
        <dbReference type="Proteomes" id="UP000609726"/>
    </source>
</evidence>
<feature type="domain" description="FecR protein" evidence="1">
    <location>
        <begin position="40"/>
        <end position="126"/>
    </location>
</feature>
<evidence type="ECO:0000313" key="2">
    <source>
        <dbReference type="EMBL" id="NHZ93440.1"/>
    </source>
</evidence>
<keyword evidence="3" id="KW-1185">Reference proteome</keyword>
<name>A0ABX0P3Q3_9BURK</name>
<protein>
    <submittedName>
        <fullName evidence="2">Iron dicitrate transport regulator FecR</fullName>
    </submittedName>
</protein>
<sequence length="225" mass="23786">MAWAAQVVGTIVNLSGPLMVRKADGGVRVLGLKSEVEQGDTLVSEKNTYARIRFIDNSEITLRPSTTFKIEAFAYESGKPEADSASFSLLQGGLRSLTGLLGKRNKEKFELKTPIATIGVRGTTFVAQFVPPSRAAPPTQASASALAPGLHVFVVDGTIMLSNSGGSMNFSSGQFGFTSSRQQPPVLVPNNPTLRFTPPVAFSLSPGSQTVTATAKPPTVDCEVR</sequence>
<comment type="caution">
    <text evidence="2">The sequence shown here is derived from an EMBL/GenBank/DDBJ whole genome shotgun (WGS) entry which is preliminary data.</text>
</comment>
<proteinExistence type="predicted"/>
<dbReference type="PANTHER" id="PTHR38731:SF1">
    <property type="entry name" value="FECR PROTEIN DOMAIN-CONTAINING PROTEIN"/>
    <property type="match status" value="1"/>
</dbReference>